<dbReference type="EMBL" id="CP014646">
    <property type="protein sequence ID" value="AMO37055.1"/>
    <property type="molecule type" value="Genomic_DNA"/>
</dbReference>
<accession>A0A127K527</accession>
<evidence type="ECO:0008006" key="3">
    <source>
        <dbReference type="Google" id="ProtNLM"/>
    </source>
</evidence>
<reference evidence="2" key="1">
    <citation type="submission" date="2016-03" db="EMBL/GenBank/DDBJ databases">
        <authorList>
            <person name="Ma C."/>
            <person name="Zhou S."/>
            <person name="Yang G."/>
        </authorList>
    </citation>
    <scope>NUCLEOTIDE SEQUENCE [LARGE SCALE GENOMIC DNA]</scope>
    <source>
        <strain evidence="2">SgZ-1</strain>
    </source>
</reference>
<dbReference type="InterPro" id="IPR013785">
    <property type="entry name" value="Aldolase_TIM"/>
</dbReference>
<dbReference type="Proteomes" id="UP000036902">
    <property type="component" value="Chromosome"/>
</dbReference>
<gene>
    <name evidence="1" type="ORF">AC731_008870</name>
</gene>
<name>A0A127K527_9RHOO</name>
<proteinExistence type="predicted"/>
<protein>
    <recommendedName>
        <fullName evidence="3">Radical SAM protein</fullName>
    </recommendedName>
</protein>
<organism evidence="1 2">
    <name type="scientific">Thauera humireducens</name>
    <dbReference type="NCBI Taxonomy" id="1134435"/>
    <lineage>
        <taxon>Bacteria</taxon>
        <taxon>Pseudomonadati</taxon>
        <taxon>Pseudomonadota</taxon>
        <taxon>Betaproteobacteria</taxon>
        <taxon>Rhodocyclales</taxon>
        <taxon>Zoogloeaceae</taxon>
        <taxon>Thauera</taxon>
    </lineage>
</organism>
<dbReference type="KEGG" id="thu:AC731_008870"/>
<dbReference type="AlphaFoldDB" id="A0A127K527"/>
<dbReference type="STRING" id="1134435.AC731_008870"/>
<keyword evidence="2" id="KW-1185">Reference proteome</keyword>
<dbReference type="SUPFAM" id="SSF102114">
    <property type="entry name" value="Radical SAM enzymes"/>
    <property type="match status" value="1"/>
</dbReference>
<dbReference type="Gene3D" id="3.20.20.70">
    <property type="entry name" value="Aldolase class I"/>
    <property type="match status" value="1"/>
</dbReference>
<dbReference type="InterPro" id="IPR058240">
    <property type="entry name" value="rSAM_sf"/>
</dbReference>
<sequence length="336" mass="37104">MRERALPLRPSQYDLTSRCNLRCEGCLYFSGNDYLGHVDADEGGGVERFFAAEAARGVRYGYFSGAEPSLVQHKLVIAARHLPYGVVFTNGIQRISAEVPYRIHVSVWGGAATDKALRGADVQQKQVRNYRGDPRAVFVMTLNARNIDEIGEVAAMCADNDLALTFNHYSPTARYSRFIQGEGPGDRYHAISSAADNLVLQPVHLARAHDAIARLMDDATCKVVYSHEYNALIHDPAGLYPELLPGSDVAADCAVRLTNALRHYNTDFSASSEKCCTPNVDCRSCRLYAQSYATVLARATRSLRRPQELARAIRMWRVWCALFLNDDGLAAVASAP</sequence>
<evidence type="ECO:0000313" key="2">
    <source>
        <dbReference type="Proteomes" id="UP000036902"/>
    </source>
</evidence>
<evidence type="ECO:0000313" key="1">
    <source>
        <dbReference type="EMBL" id="AMO37055.1"/>
    </source>
</evidence>